<dbReference type="SMART" id="SM00382">
    <property type="entry name" value="AAA"/>
    <property type="match status" value="1"/>
</dbReference>
<evidence type="ECO:0000256" key="2">
    <source>
        <dbReference type="ARBA" id="ARBA00022448"/>
    </source>
</evidence>
<accession>A0A6J4UT95</accession>
<evidence type="ECO:0000256" key="1">
    <source>
        <dbReference type="ARBA" id="ARBA00005417"/>
    </source>
</evidence>
<protein>
    <submittedName>
        <fullName evidence="6">Efflux ABC transporter, ATP-binding protein</fullName>
    </submittedName>
</protein>
<evidence type="ECO:0000256" key="4">
    <source>
        <dbReference type="ARBA" id="ARBA00022840"/>
    </source>
</evidence>
<proteinExistence type="inferred from homology"/>
<keyword evidence="3" id="KW-0547">Nucleotide-binding</keyword>
<evidence type="ECO:0000313" key="6">
    <source>
        <dbReference type="EMBL" id="CAA9558480.1"/>
    </source>
</evidence>
<dbReference type="InterPro" id="IPR003593">
    <property type="entry name" value="AAA+_ATPase"/>
</dbReference>
<dbReference type="Gene3D" id="3.40.50.300">
    <property type="entry name" value="P-loop containing nucleotide triphosphate hydrolases"/>
    <property type="match status" value="1"/>
</dbReference>
<dbReference type="SUPFAM" id="SSF52540">
    <property type="entry name" value="P-loop containing nucleoside triphosphate hydrolases"/>
    <property type="match status" value="1"/>
</dbReference>
<dbReference type="EMBL" id="CADCWE010000229">
    <property type="protein sequence ID" value="CAA9558480.1"/>
    <property type="molecule type" value="Genomic_DNA"/>
</dbReference>
<name>A0A6J4UT95_9BACT</name>
<dbReference type="PANTHER" id="PTHR43335:SF2">
    <property type="entry name" value="ABC TRANSPORTER, ATP-BINDING PROTEIN"/>
    <property type="match status" value="1"/>
</dbReference>
<dbReference type="InterPro" id="IPR027417">
    <property type="entry name" value="P-loop_NTPase"/>
</dbReference>
<dbReference type="AlphaFoldDB" id="A0A6J4UT95"/>
<feature type="domain" description="ABC transporter" evidence="5">
    <location>
        <begin position="25"/>
        <end position="255"/>
    </location>
</feature>
<evidence type="ECO:0000259" key="5">
    <source>
        <dbReference type="PROSITE" id="PS50893"/>
    </source>
</evidence>
<sequence>MIAVDERTIAAPMSVVPEVAPPPVVEARGLEKRYGRHLALDRLDLTIPRASVGLLGANGAGKTTLLRLLLGLAKPSAGQASVLGFDTRHQGIKIRERVGYMPESDCLPPGTTAADFVGHMAEMSGLPSRAARQRAADVLYQVGLDEERYRLIKGFSTGMKQRVKLAQAIVHDPDLVFLDEPTNGMDPQGREDMLDLIARIHRNLGIAVVVSSHILEDIERVCQHVVILSGGRLVVSQPIGDLGDDGGNLLVRLDGDPGPFVARLTAAGLHVRPSEDDDVWGELVIRRDGDHVYDAIRDAAADLDLPLRSLRSRSRSLEDVYLGNVGVENGTGGASDGAV</sequence>
<dbReference type="CDD" id="cd03230">
    <property type="entry name" value="ABC_DR_subfamily_A"/>
    <property type="match status" value="1"/>
</dbReference>
<dbReference type="GO" id="GO:0005524">
    <property type="term" value="F:ATP binding"/>
    <property type="evidence" value="ECO:0007669"/>
    <property type="project" value="UniProtKB-KW"/>
</dbReference>
<evidence type="ECO:0000256" key="3">
    <source>
        <dbReference type="ARBA" id="ARBA00022741"/>
    </source>
</evidence>
<dbReference type="PANTHER" id="PTHR43335">
    <property type="entry name" value="ABC TRANSPORTER, ATP-BINDING PROTEIN"/>
    <property type="match status" value="1"/>
</dbReference>
<keyword evidence="4 6" id="KW-0067">ATP-binding</keyword>
<organism evidence="6">
    <name type="scientific">uncultured Thermomicrobiales bacterium</name>
    <dbReference type="NCBI Taxonomy" id="1645740"/>
    <lineage>
        <taxon>Bacteria</taxon>
        <taxon>Pseudomonadati</taxon>
        <taxon>Thermomicrobiota</taxon>
        <taxon>Thermomicrobia</taxon>
        <taxon>Thermomicrobiales</taxon>
        <taxon>environmental samples</taxon>
    </lineage>
</organism>
<dbReference type="InterPro" id="IPR003439">
    <property type="entry name" value="ABC_transporter-like_ATP-bd"/>
</dbReference>
<gene>
    <name evidence="6" type="ORF">AVDCRST_MAG73-3485</name>
</gene>
<comment type="similarity">
    <text evidence="1">Belongs to the ABC transporter superfamily.</text>
</comment>
<dbReference type="PROSITE" id="PS50893">
    <property type="entry name" value="ABC_TRANSPORTER_2"/>
    <property type="match status" value="1"/>
</dbReference>
<reference evidence="6" key="1">
    <citation type="submission" date="2020-02" db="EMBL/GenBank/DDBJ databases">
        <authorList>
            <person name="Meier V. D."/>
        </authorList>
    </citation>
    <scope>NUCLEOTIDE SEQUENCE</scope>
    <source>
        <strain evidence="6">AVDCRST_MAG73</strain>
    </source>
</reference>
<keyword evidence="2" id="KW-0813">Transport</keyword>
<dbReference type="Pfam" id="PF00005">
    <property type="entry name" value="ABC_tran"/>
    <property type="match status" value="1"/>
</dbReference>
<dbReference type="GO" id="GO:0016887">
    <property type="term" value="F:ATP hydrolysis activity"/>
    <property type="evidence" value="ECO:0007669"/>
    <property type="project" value="InterPro"/>
</dbReference>